<comment type="caution">
    <text evidence="1">The sequence shown here is derived from an EMBL/GenBank/DDBJ whole genome shotgun (WGS) entry which is preliminary data.</text>
</comment>
<evidence type="ECO:0000313" key="1">
    <source>
        <dbReference type="EMBL" id="KAI3669776.1"/>
    </source>
</evidence>
<dbReference type="EMBL" id="CM042062">
    <property type="protein sequence ID" value="KAI3669776.1"/>
    <property type="molecule type" value="Genomic_DNA"/>
</dbReference>
<gene>
    <name evidence="1" type="ORF">L6452_41175</name>
</gene>
<protein>
    <submittedName>
        <fullName evidence="1">Uncharacterized protein</fullName>
    </submittedName>
</protein>
<organism evidence="1 2">
    <name type="scientific">Arctium lappa</name>
    <name type="common">Greater burdock</name>
    <name type="synonym">Lappa major</name>
    <dbReference type="NCBI Taxonomy" id="4217"/>
    <lineage>
        <taxon>Eukaryota</taxon>
        <taxon>Viridiplantae</taxon>
        <taxon>Streptophyta</taxon>
        <taxon>Embryophyta</taxon>
        <taxon>Tracheophyta</taxon>
        <taxon>Spermatophyta</taxon>
        <taxon>Magnoliopsida</taxon>
        <taxon>eudicotyledons</taxon>
        <taxon>Gunneridae</taxon>
        <taxon>Pentapetalae</taxon>
        <taxon>asterids</taxon>
        <taxon>campanulids</taxon>
        <taxon>Asterales</taxon>
        <taxon>Asteraceae</taxon>
        <taxon>Carduoideae</taxon>
        <taxon>Cardueae</taxon>
        <taxon>Arctiinae</taxon>
        <taxon>Arctium</taxon>
    </lineage>
</organism>
<proteinExistence type="predicted"/>
<name>A0ACB8XNI5_ARCLA</name>
<reference evidence="2" key="1">
    <citation type="journal article" date="2022" name="Mol. Ecol. Resour.">
        <title>The genomes of chicory, endive, great burdock and yacon provide insights into Asteraceae palaeo-polyploidization history and plant inulin production.</title>
        <authorList>
            <person name="Fan W."/>
            <person name="Wang S."/>
            <person name="Wang H."/>
            <person name="Wang A."/>
            <person name="Jiang F."/>
            <person name="Liu H."/>
            <person name="Zhao H."/>
            <person name="Xu D."/>
            <person name="Zhang Y."/>
        </authorList>
    </citation>
    <scope>NUCLEOTIDE SEQUENCE [LARGE SCALE GENOMIC DNA]</scope>
    <source>
        <strain evidence="2">cv. Niubang</strain>
    </source>
</reference>
<dbReference type="Proteomes" id="UP001055879">
    <property type="component" value="Linkage Group LG16"/>
</dbReference>
<keyword evidence="2" id="KW-1185">Reference proteome</keyword>
<sequence length="826" mass="90893">MESTIPFSLIILLSSLSLVSSQYRLPNHHFINCGSNSDIDFTGQKFAADTNPSTFSVSGGTAATANNNPPSNTPPIYRTARVFTRKSWYELQADEINTFVMVRLHFFPFSSNKFRFSDSKFEVLVSGFNLLSGFNIENATVIKEFIIPIGSEKNFKIEFAPSAGSSSAFVNAIEAFTTPSGLFTRGAALPHISPVGKSGDIEDVASSYAFTPIHRVNVGGDMIDVTNDALRRNWVPDDGFIFNNESAKKSTPYGEITYRPGGATPTDAPKDVYGTAKQLNSNLVNITWNFGVNPNAMYLVRAHFCDIINTGSAAAFNFFVYNQHKESISPANRLSWVAAPFYVDMVVDSGDSPFVNVSIGAERGSDQTPFLNGVEIMKLLKNSSLVDRPNKKKNHTTLFIVVGCVIGGVVIVLILLVGYFIGSKYGKVKPTPVVGAKLESNAVPSYGGSSYTSINIDFTINHPSPIPNLKLNLRIPFVDILHATNNFDENLMIGKGGFGTVYRGTLPSGEIVAVKRGQTGHGQGRPEFVTEITVFARIRHRHLVSLIGYCDEKSEMILVYEFMEKGTLQDHLYNANEDQPKLSWSKRLEICIGAAQGLHYLHTGLDGGIIHRDVKSTNILLTEKFVAKVADFGISRLGNEDQSEMSGIKGSFGYLDPEYFKCGTLTQKSDVYSFGIVLLEVLCARAALDHKLPEKEINLAEWAIKQINDGKVEDIIDPFLAGTINLNSLRKFLATVGRCLMDTGDERPNMVDVLWDLEYALKLHQAVTDKEPYEDSTINTSMQLPMSMIHRLPSRLNDDSNVNDSSALSYPSESQVFSQLNIDGAR</sequence>
<evidence type="ECO:0000313" key="2">
    <source>
        <dbReference type="Proteomes" id="UP001055879"/>
    </source>
</evidence>
<reference evidence="1 2" key="2">
    <citation type="journal article" date="2022" name="Mol. Ecol. Resour.">
        <title>The genomes of chicory, endive, great burdock and yacon provide insights into Asteraceae paleo-polyploidization history and plant inulin production.</title>
        <authorList>
            <person name="Fan W."/>
            <person name="Wang S."/>
            <person name="Wang H."/>
            <person name="Wang A."/>
            <person name="Jiang F."/>
            <person name="Liu H."/>
            <person name="Zhao H."/>
            <person name="Xu D."/>
            <person name="Zhang Y."/>
        </authorList>
    </citation>
    <scope>NUCLEOTIDE SEQUENCE [LARGE SCALE GENOMIC DNA]</scope>
    <source>
        <strain evidence="2">cv. Niubang</strain>
    </source>
</reference>
<accession>A0ACB8XNI5</accession>